<proteinExistence type="predicted"/>
<organism evidence="2 3">
    <name type="scientific">Prorocentrum cordatum</name>
    <dbReference type="NCBI Taxonomy" id="2364126"/>
    <lineage>
        <taxon>Eukaryota</taxon>
        <taxon>Sar</taxon>
        <taxon>Alveolata</taxon>
        <taxon>Dinophyceae</taxon>
        <taxon>Prorocentrales</taxon>
        <taxon>Prorocentraceae</taxon>
        <taxon>Prorocentrum</taxon>
    </lineage>
</organism>
<gene>
    <name evidence="2" type="ORF">PCOR1329_LOCUS74391</name>
</gene>
<dbReference type="EMBL" id="CAUYUJ010020082">
    <property type="protein sequence ID" value="CAK0895718.1"/>
    <property type="molecule type" value="Genomic_DNA"/>
</dbReference>
<evidence type="ECO:0000313" key="2">
    <source>
        <dbReference type="EMBL" id="CAK0895718.1"/>
    </source>
</evidence>
<comment type="caution">
    <text evidence="2">The sequence shown here is derived from an EMBL/GenBank/DDBJ whole genome shotgun (WGS) entry which is preliminary data.</text>
</comment>
<name>A0ABN9X8D3_9DINO</name>
<evidence type="ECO:0000256" key="1">
    <source>
        <dbReference type="SAM" id="MobiDB-lite"/>
    </source>
</evidence>
<feature type="region of interest" description="Disordered" evidence="1">
    <location>
        <begin position="243"/>
        <end position="270"/>
    </location>
</feature>
<keyword evidence="3" id="KW-1185">Reference proteome</keyword>
<protein>
    <recommendedName>
        <fullName evidence="4">Poly(ADP-ribose) glycohydrolase</fullName>
    </recommendedName>
</protein>
<reference evidence="2" key="1">
    <citation type="submission" date="2023-10" db="EMBL/GenBank/DDBJ databases">
        <authorList>
            <person name="Chen Y."/>
            <person name="Shah S."/>
            <person name="Dougan E. K."/>
            <person name="Thang M."/>
            <person name="Chan C."/>
        </authorList>
    </citation>
    <scope>NUCLEOTIDE SEQUENCE [LARGE SCALE GENOMIC DNA]</scope>
</reference>
<accession>A0ABN9X8D3</accession>
<dbReference type="Proteomes" id="UP001189429">
    <property type="component" value="Unassembled WGS sequence"/>
</dbReference>
<evidence type="ECO:0000313" key="3">
    <source>
        <dbReference type="Proteomes" id="UP001189429"/>
    </source>
</evidence>
<evidence type="ECO:0008006" key="4">
    <source>
        <dbReference type="Google" id="ProtNLM"/>
    </source>
</evidence>
<sequence>MGWKLPHGLSYEAVLERPNGMLGPDGIPYSTWKNAEADPADGIEVFRRPFCTRPLSMSDTDIKLIADVVTITMTENLSHLVDNDQACLRGRDMTAHIVRAGARGLCQHIKSVPFAPPFLADFSAAFPSLASERFLRVLECMRQPEHIDLGPILSGPQMFDDVANLKLNLAKCEIASCGDLDLIILKKAVEGNGDPADKLLAVSWAVYPGIPSGPDGYFHVWDPEPKPVGLAPTEAPCAPHAGRPRYASTKMTPDECEERGPPGGMNGLMVGGKGLGKGGPVFGF</sequence>
<feature type="compositionally biased region" description="Gly residues" evidence="1">
    <location>
        <begin position="261"/>
        <end position="270"/>
    </location>
</feature>